<feature type="transmembrane region" description="Helical" evidence="1">
    <location>
        <begin position="6"/>
        <end position="25"/>
    </location>
</feature>
<comment type="caution">
    <text evidence="2">The sequence shown here is derived from an EMBL/GenBank/DDBJ whole genome shotgun (WGS) entry which is preliminary data.</text>
</comment>
<dbReference type="SUPFAM" id="SSF55961">
    <property type="entry name" value="Bet v1-like"/>
    <property type="match status" value="1"/>
</dbReference>
<dbReference type="AlphaFoldDB" id="A0A5C5V0W0"/>
<proteinExistence type="predicted"/>
<name>A0A5C5V0W0_9BACT</name>
<sequence length="193" mass="21503">MILKIVLGIVLLLVLAVVVILIAAMTRPNQFSYARSMKMAAPPEVVFPHVNNLQKWEAWSPWEKLDPNMKKTYGDTVEGEGAYYAWNGDGNVGAGAITIAESQPYEKIKMDLKILRPFACENDVFFTFASDGDQTNVTWRMDGKNNFMAKVTSLFMNFEEMCGNQFTEGLESLKQITEEEVKQASPGEAGSTS</sequence>
<dbReference type="EMBL" id="SJPF01000004">
    <property type="protein sequence ID" value="TWT31372.1"/>
    <property type="molecule type" value="Genomic_DNA"/>
</dbReference>
<keyword evidence="3" id="KW-1185">Reference proteome</keyword>
<dbReference type="Pfam" id="PF10604">
    <property type="entry name" value="Polyketide_cyc2"/>
    <property type="match status" value="1"/>
</dbReference>
<dbReference type="Proteomes" id="UP000318878">
    <property type="component" value="Unassembled WGS sequence"/>
</dbReference>
<keyword evidence="1" id="KW-0812">Transmembrane</keyword>
<keyword evidence="1" id="KW-1133">Transmembrane helix</keyword>
<dbReference type="InterPro" id="IPR019587">
    <property type="entry name" value="Polyketide_cyclase/dehydratase"/>
</dbReference>
<organism evidence="2 3">
    <name type="scientific">Blastopirellula retiformator</name>
    <dbReference type="NCBI Taxonomy" id="2527970"/>
    <lineage>
        <taxon>Bacteria</taxon>
        <taxon>Pseudomonadati</taxon>
        <taxon>Planctomycetota</taxon>
        <taxon>Planctomycetia</taxon>
        <taxon>Pirellulales</taxon>
        <taxon>Pirellulaceae</taxon>
        <taxon>Blastopirellula</taxon>
    </lineage>
</organism>
<dbReference type="InterPro" id="IPR023393">
    <property type="entry name" value="START-like_dom_sf"/>
</dbReference>
<dbReference type="Gene3D" id="3.30.530.20">
    <property type="match status" value="1"/>
</dbReference>
<protein>
    <submittedName>
        <fullName evidence="2">Polyketide cyclase / dehydrase and lipid transport</fullName>
    </submittedName>
</protein>
<keyword evidence="1" id="KW-0472">Membrane</keyword>
<dbReference type="OrthoDB" id="9807923at2"/>
<gene>
    <name evidence="2" type="ORF">Enr8_32930</name>
</gene>
<dbReference type="CDD" id="cd07818">
    <property type="entry name" value="SRPBCC_1"/>
    <property type="match status" value="1"/>
</dbReference>
<evidence type="ECO:0000256" key="1">
    <source>
        <dbReference type="SAM" id="Phobius"/>
    </source>
</evidence>
<evidence type="ECO:0000313" key="3">
    <source>
        <dbReference type="Proteomes" id="UP000318878"/>
    </source>
</evidence>
<evidence type="ECO:0000313" key="2">
    <source>
        <dbReference type="EMBL" id="TWT31372.1"/>
    </source>
</evidence>
<reference evidence="2 3" key="1">
    <citation type="submission" date="2019-02" db="EMBL/GenBank/DDBJ databases">
        <title>Deep-cultivation of Planctomycetes and their phenomic and genomic characterization uncovers novel biology.</title>
        <authorList>
            <person name="Wiegand S."/>
            <person name="Jogler M."/>
            <person name="Boedeker C."/>
            <person name="Pinto D."/>
            <person name="Vollmers J."/>
            <person name="Rivas-Marin E."/>
            <person name="Kohn T."/>
            <person name="Peeters S.H."/>
            <person name="Heuer A."/>
            <person name="Rast P."/>
            <person name="Oberbeckmann S."/>
            <person name="Bunk B."/>
            <person name="Jeske O."/>
            <person name="Meyerdierks A."/>
            <person name="Storesund J.E."/>
            <person name="Kallscheuer N."/>
            <person name="Luecker S."/>
            <person name="Lage O.M."/>
            <person name="Pohl T."/>
            <person name="Merkel B.J."/>
            <person name="Hornburger P."/>
            <person name="Mueller R.-W."/>
            <person name="Bruemmer F."/>
            <person name="Labrenz M."/>
            <person name="Spormann A.M."/>
            <person name="Op Den Camp H."/>
            <person name="Overmann J."/>
            <person name="Amann R."/>
            <person name="Jetten M.S.M."/>
            <person name="Mascher T."/>
            <person name="Medema M.H."/>
            <person name="Devos D.P."/>
            <person name="Kaster A.-K."/>
            <person name="Ovreas L."/>
            <person name="Rohde M."/>
            <person name="Galperin M.Y."/>
            <person name="Jogler C."/>
        </authorList>
    </citation>
    <scope>NUCLEOTIDE SEQUENCE [LARGE SCALE GENOMIC DNA]</scope>
    <source>
        <strain evidence="2 3">Enr8</strain>
    </source>
</reference>
<dbReference type="RefSeq" id="WP_146433454.1">
    <property type="nucleotide sequence ID" value="NZ_SJPF01000004.1"/>
</dbReference>
<accession>A0A5C5V0W0</accession>